<dbReference type="OrthoDB" id="440424at2759"/>
<dbReference type="Gene3D" id="6.10.110.10">
    <property type="match status" value="1"/>
</dbReference>
<feature type="chain" id="PRO_5040129839" evidence="7">
    <location>
        <begin position="23"/>
        <end position="215"/>
    </location>
</feature>
<gene>
    <name evidence="8" type="ORF">DEBURN_LOCUS8850</name>
</gene>
<reference evidence="8" key="1">
    <citation type="submission" date="2021-06" db="EMBL/GenBank/DDBJ databases">
        <authorList>
            <person name="Kallberg Y."/>
            <person name="Tangrot J."/>
            <person name="Rosling A."/>
        </authorList>
    </citation>
    <scope>NUCLEOTIDE SEQUENCE</scope>
    <source>
        <strain evidence="8">AZ414A</strain>
    </source>
</reference>
<dbReference type="PANTHER" id="PTHR16932">
    <property type="entry name" value="INTERFERON ALPHA-INDUCIBLE PROTEIN 27"/>
    <property type="match status" value="1"/>
</dbReference>
<evidence type="ECO:0000313" key="9">
    <source>
        <dbReference type="Proteomes" id="UP000789706"/>
    </source>
</evidence>
<keyword evidence="7" id="KW-0732">Signal</keyword>
<comment type="subcellular location">
    <subcellularLocation>
        <location evidence="1">Membrane</location>
        <topology evidence="1">Multi-pass membrane protein</topology>
    </subcellularLocation>
</comment>
<proteinExistence type="inferred from homology"/>
<evidence type="ECO:0000256" key="7">
    <source>
        <dbReference type="SAM" id="SignalP"/>
    </source>
</evidence>
<sequence>MKFSNFCLLTVVVILFSPGCFAFLTDSEFKKLANLANKVTISIKETTKEILSESIEVISNFPFIPLMNLTKDKFIELISNFPFIPLMNLNKGILSKFIEFISNFSFIPLMNLINGTVFHIKEFIQGFTNEIVTATIGATVGCFSLGAFVMIIKGIGFQVVGILADSTAATMMSFLGTASWSIVPILQSIGAAGFSSLTIIGFPIFCGLLFLYLKT</sequence>
<evidence type="ECO:0000256" key="5">
    <source>
        <dbReference type="ARBA" id="ARBA00023136"/>
    </source>
</evidence>
<evidence type="ECO:0000313" key="8">
    <source>
        <dbReference type="EMBL" id="CAG8586839.1"/>
    </source>
</evidence>
<protein>
    <submittedName>
        <fullName evidence="8">9135_t:CDS:1</fullName>
    </submittedName>
</protein>
<dbReference type="PANTHER" id="PTHR16932:SF18">
    <property type="entry name" value="INTERFERON, ALPHA-INDUCIBLE PROTEIN 27-LIKE 2"/>
    <property type="match status" value="1"/>
</dbReference>
<evidence type="ECO:0000256" key="1">
    <source>
        <dbReference type="ARBA" id="ARBA00004141"/>
    </source>
</evidence>
<dbReference type="AlphaFoldDB" id="A0A9N9G7Q5"/>
<evidence type="ECO:0000256" key="3">
    <source>
        <dbReference type="ARBA" id="ARBA00022692"/>
    </source>
</evidence>
<evidence type="ECO:0000256" key="2">
    <source>
        <dbReference type="ARBA" id="ARBA00007262"/>
    </source>
</evidence>
<keyword evidence="9" id="KW-1185">Reference proteome</keyword>
<comment type="similarity">
    <text evidence="2">Belongs to the IFI6/IFI27 family.</text>
</comment>
<feature type="signal peptide" evidence="7">
    <location>
        <begin position="1"/>
        <end position="22"/>
    </location>
</feature>
<comment type="caution">
    <text evidence="8">The sequence shown here is derived from an EMBL/GenBank/DDBJ whole genome shotgun (WGS) entry which is preliminary data.</text>
</comment>
<feature type="transmembrane region" description="Helical" evidence="6">
    <location>
        <begin position="131"/>
        <end position="152"/>
    </location>
</feature>
<organism evidence="8 9">
    <name type="scientific">Diversispora eburnea</name>
    <dbReference type="NCBI Taxonomy" id="1213867"/>
    <lineage>
        <taxon>Eukaryota</taxon>
        <taxon>Fungi</taxon>
        <taxon>Fungi incertae sedis</taxon>
        <taxon>Mucoromycota</taxon>
        <taxon>Glomeromycotina</taxon>
        <taxon>Glomeromycetes</taxon>
        <taxon>Diversisporales</taxon>
        <taxon>Diversisporaceae</taxon>
        <taxon>Diversispora</taxon>
    </lineage>
</organism>
<keyword evidence="3 6" id="KW-0812">Transmembrane</keyword>
<name>A0A9N9G7Q5_9GLOM</name>
<dbReference type="InterPro" id="IPR038213">
    <property type="entry name" value="IFI6/IFI27-like_sf"/>
</dbReference>
<keyword evidence="5 6" id="KW-0472">Membrane</keyword>
<evidence type="ECO:0000256" key="4">
    <source>
        <dbReference type="ARBA" id="ARBA00022989"/>
    </source>
</evidence>
<feature type="transmembrane region" description="Helical" evidence="6">
    <location>
        <begin position="159"/>
        <end position="183"/>
    </location>
</feature>
<dbReference type="InterPro" id="IPR009311">
    <property type="entry name" value="IFI6/IFI27-like"/>
</dbReference>
<dbReference type="GO" id="GO:0016020">
    <property type="term" value="C:membrane"/>
    <property type="evidence" value="ECO:0007669"/>
    <property type="project" value="UniProtKB-SubCell"/>
</dbReference>
<keyword evidence="4 6" id="KW-1133">Transmembrane helix</keyword>
<evidence type="ECO:0000256" key="6">
    <source>
        <dbReference type="SAM" id="Phobius"/>
    </source>
</evidence>
<dbReference type="Proteomes" id="UP000789706">
    <property type="component" value="Unassembled WGS sequence"/>
</dbReference>
<feature type="transmembrane region" description="Helical" evidence="6">
    <location>
        <begin position="189"/>
        <end position="213"/>
    </location>
</feature>
<accession>A0A9N9G7Q5</accession>
<dbReference type="EMBL" id="CAJVPK010001439">
    <property type="protein sequence ID" value="CAG8586839.1"/>
    <property type="molecule type" value="Genomic_DNA"/>
</dbReference>
<dbReference type="Pfam" id="PF06140">
    <property type="entry name" value="Ifi-6-16"/>
    <property type="match status" value="1"/>
</dbReference>